<evidence type="ECO:0000313" key="3">
    <source>
        <dbReference type="EMBL" id="KAH1183021.1"/>
    </source>
</evidence>
<sequence>MGCVQVCSPEQTKKHTSWLFFWYWEETGHWGTHVPSAPSLPANERCLQTENTKRMFISRIGTRALEPTATPRYKRSSTVKFNPALCRCGAGSENGIIGIFTSKRPPGRRGLAGSGNGT</sequence>
<accession>A0A9D3XLL1</accession>
<gene>
    <name evidence="2" type="ORF">KIL84_004346</name>
    <name evidence="3" type="ORF">KIL84_004513</name>
</gene>
<protein>
    <submittedName>
        <fullName evidence="2">Uncharacterized protein</fullName>
    </submittedName>
</protein>
<name>A0A9D3XLL1_9SAUR</name>
<comment type="caution">
    <text evidence="2">The sequence shown here is derived from an EMBL/GenBank/DDBJ whole genome shotgun (WGS) entry which is preliminary data.</text>
</comment>
<dbReference type="EMBL" id="JAHDVG010000466">
    <property type="protein sequence ID" value="KAH1182854.1"/>
    <property type="molecule type" value="Genomic_DNA"/>
</dbReference>
<reference evidence="2" key="1">
    <citation type="submission" date="2021-09" db="EMBL/GenBank/DDBJ databases">
        <title>The genome of Mauremys mutica provides insights into the evolution of semi-aquatic lifestyle.</title>
        <authorList>
            <person name="Gong S."/>
            <person name="Gao Y."/>
        </authorList>
    </citation>
    <scope>NUCLEOTIDE SEQUENCE</scope>
    <source>
        <strain evidence="2">MM-2020</strain>
        <tissue evidence="2">Muscle</tissue>
    </source>
</reference>
<evidence type="ECO:0000313" key="4">
    <source>
        <dbReference type="Proteomes" id="UP000827986"/>
    </source>
</evidence>
<evidence type="ECO:0000256" key="1">
    <source>
        <dbReference type="SAM" id="MobiDB-lite"/>
    </source>
</evidence>
<evidence type="ECO:0000313" key="2">
    <source>
        <dbReference type="EMBL" id="KAH1182854.1"/>
    </source>
</evidence>
<proteinExistence type="predicted"/>
<dbReference type="EMBL" id="JAHDVG010000466">
    <property type="protein sequence ID" value="KAH1183021.1"/>
    <property type="molecule type" value="Genomic_DNA"/>
</dbReference>
<dbReference type="AlphaFoldDB" id="A0A9D3XLL1"/>
<feature type="region of interest" description="Disordered" evidence="1">
    <location>
        <begin position="99"/>
        <end position="118"/>
    </location>
</feature>
<organism evidence="2 4">
    <name type="scientific">Mauremys mutica</name>
    <name type="common">yellowpond turtle</name>
    <dbReference type="NCBI Taxonomy" id="74926"/>
    <lineage>
        <taxon>Eukaryota</taxon>
        <taxon>Metazoa</taxon>
        <taxon>Chordata</taxon>
        <taxon>Craniata</taxon>
        <taxon>Vertebrata</taxon>
        <taxon>Euteleostomi</taxon>
        <taxon>Archelosauria</taxon>
        <taxon>Testudinata</taxon>
        <taxon>Testudines</taxon>
        <taxon>Cryptodira</taxon>
        <taxon>Durocryptodira</taxon>
        <taxon>Testudinoidea</taxon>
        <taxon>Geoemydidae</taxon>
        <taxon>Geoemydinae</taxon>
        <taxon>Mauremys</taxon>
    </lineage>
</organism>
<dbReference type="Proteomes" id="UP000827986">
    <property type="component" value="Unassembled WGS sequence"/>
</dbReference>
<keyword evidence="4" id="KW-1185">Reference proteome</keyword>